<evidence type="ECO:0000313" key="3">
    <source>
        <dbReference type="Proteomes" id="UP000733379"/>
    </source>
</evidence>
<comment type="caution">
    <text evidence="2">The sequence shown here is derived from an EMBL/GenBank/DDBJ whole genome shotgun (WGS) entry which is preliminary data.</text>
</comment>
<keyword evidence="2" id="KW-0378">Hydrolase</keyword>
<dbReference type="InterPro" id="IPR050266">
    <property type="entry name" value="AB_hydrolase_sf"/>
</dbReference>
<gene>
    <name evidence="2" type="ORF">KO481_05805</name>
</gene>
<dbReference type="Gene3D" id="3.40.50.1820">
    <property type="entry name" value="alpha/beta hydrolase"/>
    <property type="match status" value="1"/>
</dbReference>
<dbReference type="RefSeq" id="WP_215915803.1">
    <property type="nucleotide sequence ID" value="NZ_JAHKNI010000001.1"/>
</dbReference>
<organism evidence="2 3">
    <name type="scientific">Nocardia albiluteola</name>
    <dbReference type="NCBI Taxonomy" id="2842303"/>
    <lineage>
        <taxon>Bacteria</taxon>
        <taxon>Bacillati</taxon>
        <taxon>Actinomycetota</taxon>
        <taxon>Actinomycetes</taxon>
        <taxon>Mycobacteriales</taxon>
        <taxon>Nocardiaceae</taxon>
        <taxon>Nocardia</taxon>
    </lineage>
</organism>
<dbReference type="SUPFAM" id="SSF53474">
    <property type="entry name" value="alpha/beta-Hydrolases"/>
    <property type="match status" value="1"/>
</dbReference>
<accession>A0ABS6ASM3</accession>
<reference evidence="2 3" key="1">
    <citation type="submission" date="2021-06" db="EMBL/GenBank/DDBJ databases">
        <title>Actinomycetes sequencing.</title>
        <authorList>
            <person name="Shan Q."/>
        </authorList>
    </citation>
    <scope>NUCLEOTIDE SEQUENCE [LARGE SCALE GENOMIC DNA]</scope>
    <source>
        <strain evidence="2 3">NEAU-G5</strain>
    </source>
</reference>
<sequence>MTELLSTTGGTLAYDVTGTGPLIVLSHGMGTHRRTYRHLVPLLVAAGYRVANLDMRGHGESSMNWTSHDGSTGITQTDVAGDILDLIRHLGGPAVIVGNSLSGGSATIAAATAPELVTAIVEIGPFTRIQSFTTGAFFTTARYRKGLVRLAGTALLKSLPIWMSYQNIAAPIKPADYAEAMAGLKAKLSEPGRFAEFMKTGKAVPAESAPKLADVKCPALIIMGTAEPDFADPKAEAEAIVAELRPGLGHIGLVEGSGHYPQADSAERVAELITEFLSGHVRV</sequence>
<dbReference type="PANTHER" id="PTHR43798:SF33">
    <property type="entry name" value="HYDROLASE, PUTATIVE (AFU_ORTHOLOGUE AFUA_2G14860)-RELATED"/>
    <property type="match status" value="1"/>
</dbReference>
<keyword evidence="3" id="KW-1185">Reference proteome</keyword>
<dbReference type="InterPro" id="IPR000639">
    <property type="entry name" value="Epox_hydrolase-like"/>
</dbReference>
<protein>
    <submittedName>
        <fullName evidence="2">Alpha/beta hydrolase</fullName>
    </submittedName>
</protein>
<dbReference type="EMBL" id="JAHKNI010000001">
    <property type="protein sequence ID" value="MBU3061039.1"/>
    <property type="molecule type" value="Genomic_DNA"/>
</dbReference>
<dbReference type="InterPro" id="IPR000073">
    <property type="entry name" value="AB_hydrolase_1"/>
</dbReference>
<dbReference type="PANTHER" id="PTHR43798">
    <property type="entry name" value="MONOACYLGLYCEROL LIPASE"/>
    <property type="match status" value="1"/>
</dbReference>
<name>A0ABS6ASM3_9NOCA</name>
<feature type="domain" description="AB hydrolase-1" evidence="1">
    <location>
        <begin position="23"/>
        <end position="271"/>
    </location>
</feature>
<dbReference type="Pfam" id="PF12697">
    <property type="entry name" value="Abhydrolase_6"/>
    <property type="match status" value="1"/>
</dbReference>
<evidence type="ECO:0000259" key="1">
    <source>
        <dbReference type="Pfam" id="PF12697"/>
    </source>
</evidence>
<proteinExistence type="predicted"/>
<dbReference type="PRINTS" id="PR00412">
    <property type="entry name" value="EPOXHYDRLASE"/>
</dbReference>
<evidence type="ECO:0000313" key="2">
    <source>
        <dbReference type="EMBL" id="MBU3061039.1"/>
    </source>
</evidence>
<dbReference type="InterPro" id="IPR029058">
    <property type="entry name" value="AB_hydrolase_fold"/>
</dbReference>
<dbReference type="Proteomes" id="UP000733379">
    <property type="component" value="Unassembled WGS sequence"/>
</dbReference>
<dbReference type="GO" id="GO:0016787">
    <property type="term" value="F:hydrolase activity"/>
    <property type="evidence" value="ECO:0007669"/>
    <property type="project" value="UniProtKB-KW"/>
</dbReference>